<dbReference type="GO" id="GO:0046872">
    <property type="term" value="F:metal ion binding"/>
    <property type="evidence" value="ECO:0007669"/>
    <property type="project" value="UniProtKB-KW"/>
</dbReference>
<dbReference type="Pfam" id="PF13187">
    <property type="entry name" value="Fer4_9"/>
    <property type="match status" value="1"/>
</dbReference>
<dbReference type="UniPathway" id="UPA00647">
    <property type="reaction ID" value="UER00700"/>
</dbReference>
<organism evidence="12 13">
    <name type="scientific">Candidatus Syntropharchaeum caldarium</name>
    <dbReference type="NCBI Taxonomy" id="1838285"/>
    <lineage>
        <taxon>Archaea</taxon>
        <taxon>Methanobacteriati</taxon>
        <taxon>Methanobacteriota</taxon>
        <taxon>Stenosarchaea group</taxon>
        <taxon>Methanomicrobia</taxon>
        <taxon>Methanosarcinales</taxon>
        <taxon>ANME-2 cluster</taxon>
        <taxon>Candidatus Syntropharchaeum</taxon>
    </lineage>
</organism>
<proteinExistence type="inferred from homology"/>
<dbReference type="AlphaFoldDB" id="A0A1F2P9Z7"/>
<keyword evidence="5 10" id="KW-0479">Metal-binding</keyword>
<dbReference type="STRING" id="1838285.SCAL_001157"/>
<keyword evidence="8 10" id="KW-0408">Iron</keyword>
<dbReference type="Gene3D" id="3.30.70.20">
    <property type="match status" value="1"/>
</dbReference>
<dbReference type="Gene3D" id="3.50.50.60">
    <property type="entry name" value="FAD/NAD(P)-binding domain"/>
    <property type="match status" value="1"/>
</dbReference>
<evidence type="ECO:0000256" key="7">
    <source>
        <dbReference type="ARBA" id="ARBA00023002"/>
    </source>
</evidence>
<protein>
    <recommendedName>
        <fullName evidence="10">CoB--CoM heterodisulfide reductase iron-sulfur subunit A</fullName>
        <ecNumber evidence="10">1.8.-.-</ecNumber>
    </recommendedName>
</protein>
<name>A0A1F2P9Z7_9EURY</name>
<evidence type="ECO:0000256" key="10">
    <source>
        <dbReference type="RuleBase" id="RU366072"/>
    </source>
</evidence>
<keyword evidence="3 10" id="KW-0004">4Fe-4S</keyword>
<evidence type="ECO:0000256" key="9">
    <source>
        <dbReference type="ARBA" id="ARBA00023014"/>
    </source>
</evidence>
<dbReference type="PATRIC" id="fig|1838285.3.peg.1176"/>
<dbReference type="EC" id="1.8.-.-" evidence="10"/>
<comment type="caution">
    <text evidence="12">The sequence shown here is derived from an EMBL/GenBank/DDBJ whole genome shotgun (WGS) entry which is preliminary data.</text>
</comment>
<dbReference type="InterPro" id="IPR036188">
    <property type="entry name" value="FAD/NAD-bd_sf"/>
</dbReference>
<comment type="pathway">
    <text evidence="10">Cofactor metabolism; coenzyme M-coenzyme B heterodisulfide reduction; coenzyme B and coenzyme M from coenzyme M-coenzyme B heterodisulfide: step 1/1.</text>
</comment>
<feature type="domain" description="4Fe-4S ferredoxin-type" evidence="11">
    <location>
        <begin position="280"/>
        <end position="309"/>
    </location>
</feature>
<reference evidence="12" key="1">
    <citation type="submission" date="2016-05" db="EMBL/GenBank/DDBJ databases">
        <title>Microbial consortia oxidize butane by reversing methanogenesis.</title>
        <authorList>
            <person name="Laso-Perez R."/>
            <person name="Richter M."/>
            <person name="Wegener G."/>
            <person name="Musat F."/>
        </authorList>
    </citation>
    <scope>NUCLEOTIDE SEQUENCE [LARGE SCALE GENOMIC DNA]</scope>
    <source>
        <strain evidence="12">BOX2</strain>
    </source>
</reference>
<evidence type="ECO:0000256" key="4">
    <source>
        <dbReference type="ARBA" id="ARBA00022630"/>
    </source>
</evidence>
<gene>
    <name evidence="12" type="primary">hdrA</name>
    <name evidence="12" type="ORF">SCAL_001157</name>
</gene>
<evidence type="ECO:0000256" key="5">
    <source>
        <dbReference type="ARBA" id="ARBA00022723"/>
    </source>
</evidence>
<dbReference type="InterPro" id="IPR017900">
    <property type="entry name" value="4Fe4S_Fe_S_CS"/>
</dbReference>
<keyword evidence="9 10" id="KW-0411">Iron-sulfur</keyword>
<accession>A0A1F2P9Z7</accession>
<dbReference type="Proteomes" id="UP000186940">
    <property type="component" value="Unassembled WGS sequence"/>
</dbReference>
<keyword evidence="13" id="KW-1185">Reference proteome</keyword>
<dbReference type="Pfam" id="PF02662">
    <property type="entry name" value="FlpD"/>
    <property type="match status" value="1"/>
</dbReference>
<comment type="function">
    <text evidence="10">Part of a complex that catalyzes the reversible reduction of CoM-S-S-CoB to the thiol-coenzymes H-S-CoM (coenzyme M) and H-S-CoB (coenzyme B).</text>
</comment>
<evidence type="ECO:0000313" key="13">
    <source>
        <dbReference type="Proteomes" id="UP000186940"/>
    </source>
</evidence>
<keyword evidence="7 10" id="KW-0560">Oxidoreductase</keyword>
<evidence type="ECO:0000256" key="3">
    <source>
        <dbReference type="ARBA" id="ARBA00022485"/>
    </source>
</evidence>
<keyword evidence="4 10" id="KW-0285">Flavoprotein</keyword>
<evidence type="ECO:0000256" key="1">
    <source>
        <dbReference type="ARBA" id="ARBA00001974"/>
    </source>
</evidence>
<dbReference type="SUPFAM" id="SSF51905">
    <property type="entry name" value="FAD/NAD(P)-binding domain"/>
    <property type="match status" value="1"/>
</dbReference>
<evidence type="ECO:0000256" key="2">
    <source>
        <dbReference type="ARBA" id="ARBA00006561"/>
    </source>
</evidence>
<sequence length="686" mass="76174">MKTGIFLCGCGGNISDVIDLKEIKEIFESEKFFVKIDEHLCSNQGCRLIVNSIKDYGLERIVIAACSPMIHENRFKKAIADLLNLNFLQIANIREQCGWVHPADEATRKAVALIGAKVERAKYATPQKQERIEPYRKVAVIGGGVSGITAALSLAKCGIEVDLIEQDATIGGHMVQIGKVFSPDKIAIECALCSLAPIMSDLYNHPLINLYDRSTLKEATESMGRFELVIERLPRYVIDRQCLECGKCMYVCPVHVPDECNLGMKMRRAIYIPFPQAIPPTFVVDIKACIECGKCIEACESGAIDLKMSKEEIKLNAGAIVVATGYKRFDLERIKEYGYGRLNNVISQMELARILAVNGPTQGELLSISDRKPPRRITMIQCAGSRDEKVGNSYCSKICCMIALKHASFIREHFPETEVVISYTDMRTMGRFEEYYRYAQDLGVIFIRGRASEVVELDGTLAVRMEDTLSGDQIEVESDMVVLSEGLEASDGTIKVAEILNLNQREGGFIKEAHPKLRPVGTERKGIYVCGCANGPKDITESVIEAGAVSSEVIAHLTGKIELNSKDISDDEFLAEINGHFQWKQEGGGVVLALLDEQVGYRCADNIGAKRLKYPASIRIIMVPSIETVKEEHLRYALDKGADRIILGLHNGLDLEIPEDLEGRVIKENVYTPHFRGLRDIFLNLG</sequence>
<comment type="subunit">
    <text evidence="10">The ferredoxin:CoB-CoM heterodisulfide reductase is composed of three subunits; HdrA, HdrB and HdrC.</text>
</comment>
<dbReference type="GO" id="GO:0016491">
    <property type="term" value="F:oxidoreductase activity"/>
    <property type="evidence" value="ECO:0007669"/>
    <property type="project" value="UniProtKB-UniRule"/>
</dbReference>
<dbReference type="EMBL" id="LYOS01000003">
    <property type="protein sequence ID" value="OFV67782.1"/>
    <property type="molecule type" value="Genomic_DNA"/>
</dbReference>
<evidence type="ECO:0000259" key="11">
    <source>
        <dbReference type="PROSITE" id="PS51379"/>
    </source>
</evidence>
<comment type="similarity">
    <text evidence="2 10">Belongs to the HdrA family.</text>
</comment>
<dbReference type="PROSITE" id="PS00198">
    <property type="entry name" value="4FE4S_FER_1"/>
    <property type="match status" value="1"/>
</dbReference>
<dbReference type="PANTHER" id="PTHR43498">
    <property type="entry name" value="FERREDOXIN:COB-COM HETERODISULFIDE REDUCTASE SUBUNIT A"/>
    <property type="match status" value="1"/>
</dbReference>
<dbReference type="GO" id="GO:0051539">
    <property type="term" value="F:4 iron, 4 sulfur cluster binding"/>
    <property type="evidence" value="ECO:0007669"/>
    <property type="project" value="UniProtKB-UniRule"/>
</dbReference>
<dbReference type="Pfam" id="PF12831">
    <property type="entry name" value="FAD_oxidored"/>
    <property type="match status" value="1"/>
</dbReference>
<dbReference type="PANTHER" id="PTHR43498:SF1">
    <property type="entry name" value="COB--COM HETERODISULFIDE REDUCTASE IRON-SULFUR SUBUNIT A"/>
    <property type="match status" value="1"/>
</dbReference>
<dbReference type="PROSITE" id="PS51379">
    <property type="entry name" value="4FE4S_FER_2"/>
    <property type="match status" value="2"/>
</dbReference>
<keyword evidence="6 10" id="KW-0274">FAD</keyword>
<evidence type="ECO:0000256" key="8">
    <source>
        <dbReference type="ARBA" id="ARBA00023004"/>
    </source>
</evidence>
<evidence type="ECO:0000256" key="6">
    <source>
        <dbReference type="ARBA" id="ARBA00022827"/>
    </source>
</evidence>
<feature type="domain" description="4Fe-4S ferredoxin-type" evidence="11">
    <location>
        <begin position="234"/>
        <end position="262"/>
    </location>
</feature>
<comment type="cofactor">
    <cofactor evidence="10">
        <name>[4Fe-4S] cluster</name>
        <dbReference type="ChEBI" id="CHEBI:49883"/>
    </cofactor>
</comment>
<dbReference type="InterPro" id="IPR039650">
    <property type="entry name" value="HdrA-like"/>
</dbReference>
<dbReference type="InterPro" id="IPR003813">
    <property type="entry name" value="MvhD/FlpD"/>
</dbReference>
<dbReference type="InterPro" id="IPR017896">
    <property type="entry name" value="4Fe4S_Fe-S-bd"/>
</dbReference>
<evidence type="ECO:0000313" key="12">
    <source>
        <dbReference type="EMBL" id="OFV67782.1"/>
    </source>
</evidence>
<comment type="cofactor">
    <cofactor evidence="1 10">
        <name>FAD</name>
        <dbReference type="ChEBI" id="CHEBI:57692"/>
    </cofactor>
</comment>